<evidence type="ECO:0000256" key="3">
    <source>
        <dbReference type="ARBA" id="ARBA00022729"/>
    </source>
</evidence>
<feature type="region of interest" description="Disordered" evidence="6">
    <location>
        <begin position="426"/>
        <end position="460"/>
    </location>
</feature>
<dbReference type="OrthoDB" id="5694214at2"/>
<evidence type="ECO:0000313" key="10">
    <source>
        <dbReference type="EMBL" id="PCE66455.1"/>
    </source>
</evidence>
<sequence>MKNIVRFFSMLLALVILGSCDDNLDLQPEQSLSPGIVLSNEANLQNLLVGIYDEAAHGSVEAVPDNTWGGEIYTGMELYANAGELMFNGTFEEPAEFNEKALATTNGWVTNFWLNAYEVSNQTNLVIENLGVVEDEATKNRMEGEAKFLRALVYFDLVRSFGLPYEAGGANGQEGVPIVLTGVTDAAQVEAPSRNTVAEVYAQVISDLNSAVSLLPESNGEFADRYSAQALLARVYLQQGNYAAARDAAHAVLQNSGHSLAPEFSGAFNNAEDGVEDLFAWQITSQDGTNDFNTYWAGSAFGGRSGNPDVAITAAHMAIYDDPDNDARAAFFYENNGGTATTKWQSEFGNIPFLRIGEMHLIRAEANFREGTALGLSPEAEINALRGRSGAVAIAGLSLQDILDERKRELAFEGHNLHDRKRLQENIGSLPYNDPSLVMPVPQRERDANPNLSQNPGYAQ</sequence>
<dbReference type="CDD" id="cd08977">
    <property type="entry name" value="SusD"/>
    <property type="match status" value="1"/>
</dbReference>
<comment type="subcellular location">
    <subcellularLocation>
        <location evidence="1">Cell outer membrane</location>
    </subcellularLocation>
</comment>
<dbReference type="InterPro" id="IPR033985">
    <property type="entry name" value="SusD-like_N"/>
</dbReference>
<feature type="compositionally biased region" description="Polar residues" evidence="6">
    <location>
        <begin position="450"/>
        <end position="460"/>
    </location>
</feature>
<proteinExistence type="inferred from homology"/>
<dbReference type="Gene3D" id="1.25.40.390">
    <property type="match status" value="1"/>
</dbReference>
<protein>
    <recommendedName>
        <fullName evidence="12">RagB/SusD family nutrient uptake outer membrane protein</fullName>
    </recommendedName>
</protein>
<dbReference type="InterPro" id="IPR011990">
    <property type="entry name" value="TPR-like_helical_dom_sf"/>
</dbReference>
<accession>A0A2A4GF94</accession>
<evidence type="ECO:0000256" key="2">
    <source>
        <dbReference type="ARBA" id="ARBA00006275"/>
    </source>
</evidence>
<evidence type="ECO:0000259" key="8">
    <source>
        <dbReference type="Pfam" id="PF07980"/>
    </source>
</evidence>
<name>A0A2A4GF94_9FLAO</name>
<dbReference type="Pfam" id="PF07980">
    <property type="entry name" value="SusD_RagB"/>
    <property type="match status" value="1"/>
</dbReference>
<keyword evidence="5" id="KW-0998">Cell outer membrane</keyword>
<feature type="domain" description="RagB/SusD" evidence="8">
    <location>
        <begin position="340"/>
        <end position="422"/>
    </location>
</feature>
<dbReference type="SUPFAM" id="SSF48452">
    <property type="entry name" value="TPR-like"/>
    <property type="match status" value="1"/>
</dbReference>
<dbReference type="EMBL" id="NBWU01000001">
    <property type="protein sequence ID" value="PCE66455.1"/>
    <property type="molecule type" value="Genomic_DNA"/>
</dbReference>
<dbReference type="RefSeq" id="WP_097441977.1">
    <property type="nucleotide sequence ID" value="NZ_NBWU01000001.1"/>
</dbReference>
<dbReference type="AlphaFoldDB" id="A0A2A4GF94"/>
<keyword evidence="3 7" id="KW-0732">Signal</keyword>
<comment type="caution">
    <text evidence="10">The sequence shown here is derived from an EMBL/GenBank/DDBJ whole genome shotgun (WGS) entry which is preliminary data.</text>
</comment>
<evidence type="ECO:0000256" key="4">
    <source>
        <dbReference type="ARBA" id="ARBA00023136"/>
    </source>
</evidence>
<keyword evidence="11" id="KW-1185">Reference proteome</keyword>
<keyword evidence="4" id="KW-0472">Membrane</keyword>
<dbReference type="PROSITE" id="PS51257">
    <property type="entry name" value="PROKAR_LIPOPROTEIN"/>
    <property type="match status" value="1"/>
</dbReference>
<dbReference type="Proteomes" id="UP000219559">
    <property type="component" value="Unassembled WGS sequence"/>
</dbReference>
<dbReference type="InterPro" id="IPR012944">
    <property type="entry name" value="SusD_RagB_dom"/>
</dbReference>
<evidence type="ECO:0008006" key="12">
    <source>
        <dbReference type="Google" id="ProtNLM"/>
    </source>
</evidence>
<evidence type="ECO:0000256" key="5">
    <source>
        <dbReference type="ARBA" id="ARBA00023237"/>
    </source>
</evidence>
<organism evidence="10 11">
    <name type="scientific">Sediminicola luteus</name>
    <dbReference type="NCBI Taxonomy" id="319238"/>
    <lineage>
        <taxon>Bacteria</taxon>
        <taxon>Pseudomonadati</taxon>
        <taxon>Bacteroidota</taxon>
        <taxon>Flavobacteriia</taxon>
        <taxon>Flavobacteriales</taxon>
        <taxon>Flavobacteriaceae</taxon>
        <taxon>Sediminicola</taxon>
    </lineage>
</organism>
<evidence type="ECO:0000256" key="6">
    <source>
        <dbReference type="SAM" id="MobiDB-lite"/>
    </source>
</evidence>
<evidence type="ECO:0000313" key="11">
    <source>
        <dbReference type="Proteomes" id="UP000219559"/>
    </source>
</evidence>
<evidence type="ECO:0000259" key="9">
    <source>
        <dbReference type="Pfam" id="PF14322"/>
    </source>
</evidence>
<evidence type="ECO:0000256" key="7">
    <source>
        <dbReference type="SAM" id="SignalP"/>
    </source>
</evidence>
<feature type="signal peptide" evidence="7">
    <location>
        <begin position="1"/>
        <end position="18"/>
    </location>
</feature>
<reference evidence="10 11" key="1">
    <citation type="submission" date="2017-04" db="EMBL/GenBank/DDBJ databases">
        <title>A new member of the family Flavobacteriaceae isolated from ascidians.</title>
        <authorList>
            <person name="Chen L."/>
        </authorList>
    </citation>
    <scope>NUCLEOTIDE SEQUENCE [LARGE SCALE GENOMIC DNA]</scope>
    <source>
        <strain evidence="10 11">HQA918</strain>
    </source>
</reference>
<dbReference type="Pfam" id="PF14322">
    <property type="entry name" value="SusD-like_3"/>
    <property type="match status" value="1"/>
</dbReference>
<feature type="domain" description="SusD-like N-terminal" evidence="9">
    <location>
        <begin position="24"/>
        <end position="237"/>
    </location>
</feature>
<dbReference type="GO" id="GO:0009279">
    <property type="term" value="C:cell outer membrane"/>
    <property type="evidence" value="ECO:0007669"/>
    <property type="project" value="UniProtKB-SubCell"/>
</dbReference>
<evidence type="ECO:0000256" key="1">
    <source>
        <dbReference type="ARBA" id="ARBA00004442"/>
    </source>
</evidence>
<gene>
    <name evidence="10" type="ORF">B7P33_03940</name>
</gene>
<feature type="chain" id="PRO_5013014590" description="RagB/SusD family nutrient uptake outer membrane protein" evidence="7">
    <location>
        <begin position="19"/>
        <end position="460"/>
    </location>
</feature>
<comment type="similarity">
    <text evidence="2">Belongs to the SusD family.</text>
</comment>